<keyword evidence="3" id="KW-0732">Signal</keyword>
<dbReference type="Pfam" id="PF00059">
    <property type="entry name" value="Lectin_C"/>
    <property type="match status" value="1"/>
</dbReference>
<keyword evidence="5" id="KW-0812">Transmembrane</keyword>
<keyword evidence="5" id="KW-0472">Membrane</keyword>
<protein>
    <submittedName>
        <fullName evidence="7">L-selectin</fullName>
    </submittedName>
</protein>
<evidence type="ECO:0000259" key="6">
    <source>
        <dbReference type="PROSITE" id="PS50041"/>
    </source>
</evidence>
<evidence type="ECO:0000256" key="3">
    <source>
        <dbReference type="ARBA" id="ARBA00022729"/>
    </source>
</evidence>
<gene>
    <name evidence="7" type="ORF">Bpfe_014779</name>
</gene>
<accession>A0AAD8F9K9</accession>
<dbReference type="EMBL" id="JASAOG010000067">
    <property type="protein sequence ID" value="KAK0055713.1"/>
    <property type="molecule type" value="Genomic_DNA"/>
</dbReference>
<dbReference type="GO" id="GO:0030246">
    <property type="term" value="F:carbohydrate binding"/>
    <property type="evidence" value="ECO:0007669"/>
    <property type="project" value="UniProtKB-KW"/>
</dbReference>
<name>A0AAD8F9K9_BIOPF</name>
<organism evidence="7 8">
    <name type="scientific">Biomphalaria pfeifferi</name>
    <name type="common">Bloodfluke planorb</name>
    <name type="synonym">Freshwater snail</name>
    <dbReference type="NCBI Taxonomy" id="112525"/>
    <lineage>
        <taxon>Eukaryota</taxon>
        <taxon>Metazoa</taxon>
        <taxon>Spiralia</taxon>
        <taxon>Lophotrochozoa</taxon>
        <taxon>Mollusca</taxon>
        <taxon>Gastropoda</taxon>
        <taxon>Heterobranchia</taxon>
        <taxon>Euthyneura</taxon>
        <taxon>Panpulmonata</taxon>
        <taxon>Hygrophila</taxon>
        <taxon>Lymnaeoidea</taxon>
        <taxon>Planorbidae</taxon>
        <taxon>Biomphalaria</taxon>
    </lineage>
</organism>
<evidence type="ECO:0000256" key="2">
    <source>
        <dbReference type="ARBA" id="ARBA00022525"/>
    </source>
</evidence>
<dbReference type="Gene3D" id="3.10.100.10">
    <property type="entry name" value="Mannose-Binding Protein A, subunit A"/>
    <property type="match status" value="1"/>
</dbReference>
<dbReference type="AlphaFoldDB" id="A0AAD8F9K9"/>
<reference evidence="7" key="1">
    <citation type="journal article" date="2023" name="PLoS Negl. Trop. Dis.">
        <title>A genome sequence for Biomphalaria pfeifferi, the major vector snail for the human-infecting parasite Schistosoma mansoni.</title>
        <authorList>
            <person name="Bu L."/>
            <person name="Lu L."/>
            <person name="Laidemitt M.R."/>
            <person name="Zhang S.M."/>
            <person name="Mutuku M."/>
            <person name="Mkoji G."/>
            <person name="Steinauer M."/>
            <person name="Loker E.S."/>
        </authorList>
    </citation>
    <scope>NUCLEOTIDE SEQUENCE</scope>
    <source>
        <strain evidence="7">KasaAsao</strain>
    </source>
</reference>
<dbReference type="InterPro" id="IPR051663">
    <property type="entry name" value="CLec_Tetranectin-domain"/>
</dbReference>
<dbReference type="InterPro" id="IPR001304">
    <property type="entry name" value="C-type_lectin-like"/>
</dbReference>
<keyword evidence="2" id="KW-0964">Secreted</keyword>
<comment type="caution">
    <text evidence="7">The sequence shown here is derived from an EMBL/GenBank/DDBJ whole genome shotgun (WGS) entry which is preliminary data.</text>
</comment>
<dbReference type="PANTHER" id="PTHR22799">
    <property type="entry name" value="TETRANECTIN-RELATED"/>
    <property type="match status" value="1"/>
</dbReference>
<proteinExistence type="predicted"/>
<evidence type="ECO:0000313" key="8">
    <source>
        <dbReference type="Proteomes" id="UP001233172"/>
    </source>
</evidence>
<reference evidence="7" key="2">
    <citation type="submission" date="2023-04" db="EMBL/GenBank/DDBJ databases">
        <authorList>
            <person name="Bu L."/>
            <person name="Lu L."/>
            <person name="Laidemitt M.R."/>
            <person name="Zhang S.M."/>
            <person name="Mutuku M."/>
            <person name="Mkoji G."/>
            <person name="Steinauer M."/>
            <person name="Loker E.S."/>
        </authorList>
    </citation>
    <scope>NUCLEOTIDE SEQUENCE</scope>
    <source>
        <strain evidence="7">KasaAsao</strain>
        <tissue evidence="7">Whole Snail</tissue>
    </source>
</reference>
<dbReference type="PANTHER" id="PTHR22799:SF1">
    <property type="entry name" value="C-TYPE LECTIN DOMAIN FAMILY 11 MEMBER A"/>
    <property type="match status" value="1"/>
</dbReference>
<feature type="domain" description="C-type lectin" evidence="6">
    <location>
        <begin position="32"/>
        <end position="151"/>
    </location>
</feature>
<feature type="transmembrane region" description="Helical" evidence="5">
    <location>
        <begin position="540"/>
        <end position="562"/>
    </location>
</feature>
<dbReference type="InterPro" id="IPR016186">
    <property type="entry name" value="C-type_lectin-like/link_sf"/>
</dbReference>
<comment type="subcellular location">
    <subcellularLocation>
        <location evidence="1">Secreted</location>
    </subcellularLocation>
</comment>
<dbReference type="GO" id="GO:0005615">
    <property type="term" value="C:extracellular space"/>
    <property type="evidence" value="ECO:0007669"/>
    <property type="project" value="TreeGrafter"/>
</dbReference>
<evidence type="ECO:0000256" key="5">
    <source>
        <dbReference type="SAM" id="Phobius"/>
    </source>
</evidence>
<sequence>MNLLTYAIAAYFACYSDKAYGFECPLNASVRVDDLCVLWNNQLVTWLDAKKTCANYGMHVATVRSTDQMARIKQALPSSIKLDIWTGANDIEREGHFVWEEDNSPVVENIWKKGEPNNQNLVHGEEDCTFINPGLMMYDIWCTARRNSLCIYRIPGPVNVFSDNNISFVCHCHDFNCSIDGSCAGESSECAKGWFNPGCQIRSLSGDENGPLGLLADNNDSSCDNITVPVSIKLKDKSFFTYIRIIVEKPEYLGGFAIYFNVDNTKVVCQGVKLLPVDNRTMDIYCHDGPFVVDEVFLSWSGVKQVCSVHISGGQNFALFQNTSLDSNDQQDNSTRLAVDGRKSSTDPCFTGLPTVGDQTWTLTFAVHKIVNEIIIHRKLRSDGYTFMNGFYVMGYNEEGRLLFRYNDTGTAKGSLTIWILTEVSAPMKKIIIAMDNASETRYLELCEVETYGGCAAPAYGIYCNETCGEHCLGRECHVNGLCVTCAFGSSSKGKCFLSPREIIPTPYISTTEWGNNATTPHLECTTVTSDPAEEVDDSMMIKLFILIIIILSLLDIMLMYLACCKKSENIEEEPPVTDVGVILDAVNPASVMTVPSHATQSVYSVSPYDKVKSEMTVKTTTSVSTHIE</sequence>
<evidence type="ECO:0000256" key="4">
    <source>
        <dbReference type="ARBA" id="ARBA00022734"/>
    </source>
</evidence>
<evidence type="ECO:0000256" key="1">
    <source>
        <dbReference type="ARBA" id="ARBA00004613"/>
    </source>
</evidence>
<dbReference type="Gene3D" id="2.60.120.260">
    <property type="entry name" value="Galactose-binding domain-like"/>
    <property type="match status" value="1"/>
</dbReference>
<dbReference type="SMART" id="SM00034">
    <property type="entry name" value="CLECT"/>
    <property type="match status" value="1"/>
</dbReference>
<dbReference type="CDD" id="cd00037">
    <property type="entry name" value="CLECT"/>
    <property type="match status" value="1"/>
</dbReference>
<keyword evidence="5" id="KW-1133">Transmembrane helix</keyword>
<keyword evidence="8" id="KW-1185">Reference proteome</keyword>
<dbReference type="GO" id="GO:0008083">
    <property type="term" value="F:growth factor activity"/>
    <property type="evidence" value="ECO:0007669"/>
    <property type="project" value="TreeGrafter"/>
</dbReference>
<dbReference type="PROSITE" id="PS50041">
    <property type="entry name" value="C_TYPE_LECTIN_2"/>
    <property type="match status" value="1"/>
</dbReference>
<dbReference type="Proteomes" id="UP001233172">
    <property type="component" value="Unassembled WGS sequence"/>
</dbReference>
<evidence type="ECO:0000313" key="7">
    <source>
        <dbReference type="EMBL" id="KAK0055713.1"/>
    </source>
</evidence>
<keyword evidence="4" id="KW-0430">Lectin</keyword>
<dbReference type="InterPro" id="IPR016187">
    <property type="entry name" value="CTDL_fold"/>
</dbReference>
<dbReference type="SUPFAM" id="SSF56436">
    <property type="entry name" value="C-type lectin-like"/>
    <property type="match status" value="1"/>
</dbReference>